<dbReference type="InterPro" id="IPR009609">
    <property type="entry name" value="Phosphonate_metab_PhnG"/>
</dbReference>
<sequence>MNRETAMTRQEAMAVLARSSLEKLRAAWDGWDSKPATELLRGPETGMIMIRGRTGGSGAPFNLGEASVTRATVRLGTGEVGFSCILGRDTEKARLAAIFDGLWQRDGDRGRIEQDLLLPLAERLAAADRTVRAQTAATQVNFFTMVRGDDE</sequence>
<protein>
    <submittedName>
        <fullName evidence="1">Phosphonate C-P lyase system protein PhnG</fullName>
    </submittedName>
</protein>
<gene>
    <name evidence="1" type="primary">phnG</name>
    <name evidence="1" type="ORF">IG616_18810</name>
</gene>
<organism evidence="1 2">
    <name type="scientific">Roseibium litorale</name>
    <dbReference type="NCBI Taxonomy" id="2803841"/>
    <lineage>
        <taxon>Bacteria</taxon>
        <taxon>Pseudomonadati</taxon>
        <taxon>Pseudomonadota</taxon>
        <taxon>Alphaproteobacteria</taxon>
        <taxon>Hyphomicrobiales</taxon>
        <taxon>Stappiaceae</taxon>
        <taxon>Roseibium</taxon>
    </lineage>
</organism>
<reference evidence="1 2" key="2">
    <citation type="journal article" date="2021" name="Int. J. Syst. Evol. Microbiol.">
        <title>Roseibium litorale sp. nov., isolated from a tidal flat sediment and proposal for the reclassification of Labrenzia polysiphoniae as Roseibium polysiphoniae comb. nov.</title>
        <authorList>
            <person name="Liu Y."/>
            <person name="Pei T."/>
            <person name="Du J."/>
            <person name="Chao M."/>
            <person name="Deng M.R."/>
            <person name="Zhu H."/>
        </authorList>
    </citation>
    <scope>NUCLEOTIDE SEQUENCE [LARGE SCALE GENOMIC DNA]</scope>
    <source>
        <strain evidence="1 2">4C16A</strain>
    </source>
</reference>
<keyword evidence="2" id="KW-1185">Reference proteome</keyword>
<comment type="caution">
    <text evidence="1">The sequence shown here is derived from an EMBL/GenBank/DDBJ whole genome shotgun (WGS) entry which is preliminary data.</text>
</comment>
<evidence type="ECO:0000313" key="1">
    <source>
        <dbReference type="EMBL" id="MBD8893603.1"/>
    </source>
</evidence>
<reference evidence="2" key="1">
    <citation type="submission" date="2020-09" db="EMBL/GenBank/DDBJ databases">
        <title>The genome sequence of strain Labrenzia suaedae 4C16A.</title>
        <authorList>
            <person name="Liu Y."/>
        </authorList>
    </citation>
    <scope>NUCLEOTIDE SEQUENCE [LARGE SCALE GENOMIC DNA]</scope>
    <source>
        <strain evidence="2">4C16A</strain>
    </source>
</reference>
<keyword evidence="1" id="KW-0456">Lyase</keyword>
<dbReference type="NCBIfam" id="TIGR03293">
    <property type="entry name" value="PhnG_redo"/>
    <property type="match status" value="1"/>
</dbReference>
<proteinExistence type="predicted"/>
<dbReference type="EMBL" id="JACYXI010000014">
    <property type="protein sequence ID" value="MBD8893603.1"/>
    <property type="molecule type" value="Genomic_DNA"/>
</dbReference>
<accession>A0ABR9CRV5</accession>
<dbReference type="Proteomes" id="UP000632063">
    <property type="component" value="Unassembled WGS sequence"/>
</dbReference>
<name>A0ABR9CRV5_9HYPH</name>
<evidence type="ECO:0000313" key="2">
    <source>
        <dbReference type="Proteomes" id="UP000632063"/>
    </source>
</evidence>
<dbReference type="GO" id="GO:0016829">
    <property type="term" value="F:lyase activity"/>
    <property type="evidence" value="ECO:0007669"/>
    <property type="project" value="UniProtKB-KW"/>
</dbReference>
<dbReference type="Pfam" id="PF06754">
    <property type="entry name" value="PhnG"/>
    <property type="match status" value="1"/>
</dbReference>